<dbReference type="OrthoDB" id="2500970at2759"/>
<proteinExistence type="predicted"/>
<organism evidence="2 3">
    <name type="scientific">Cronartium quercuum f. sp. fusiforme G11</name>
    <dbReference type="NCBI Taxonomy" id="708437"/>
    <lineage>
        <taxon>Eukaryota</taxon>
        <taxon>Fungi</taxon>
        <taxon>Dikarya</taxon>
        <taxon>Basidiomycota</taxon>
        <taxon>Pucciniomycotina</taxon>
        <taxon>Pucciniomycetes</taxon>
        <taxon>Pucciniales</taxon>
        <taxon>Coleosporiaceae</taxon>
        <taxon>Cronartium</taxon>
    </lineage>
</organism>
<accession>A0A9P6NKH5</accession>
<feature type="region of interest" description="Disordered" evidence="1">
    <location>
        <begin position="89"/>
        <end position="162"/>
    </location>
</feature>
<evidence type="ECO:0000313" key="2">
    <source>
        <dbReference type="EMBL" id="KAG0148695.1"/>
    </source>
</evidence>
<dbReference type="EMBL" id="MU167234">
    <property type="protein sequence ID" value="KAG0148695.1"/>
    <property type="molecule type" value="Genomic_DNA"/>
</dbReference>
<keyword evidence="3" id="KW-1185">Reference proteome</keyword>
<reference evidence="2" key="1">
    <citation type="submission" date="2013-11" db="EMBL/GenBank/DDBJ databases">
        <title>Genome sequence of the fusiform rust pathogen reveals effectors for host alternation and coevolution with pine.</title>
        <authorList>
            <consortium name="DOE Joint Genome Institute"/>
            <person name="Smith K."/>
            <person name="Pendleton A."/>
            <person name="Kubisiak T."/>
            <person name="Anderson C."/>
            <person name="Salamov A."/>
            <person name="Aerts A."/>
            <person name="Riley R."/>
            <person name="Clum A."/>
            <person name="Lindquist E."/>
            <person name="Ence D."/>
            <person name="Campbell M."/>
            <person name="Kronenberg Z."/>
            <person name="Feau N."/>
            <person name="Dhillon B."/>
            <person name="Hamelin R."/>
            <person name="Burleigh J."/>
            <person name="Smith J."/>
            <person name="Yandell M."/>
            <person name="Nelson C."/>
            <person name="Grigoriev I."/>
            <person name="Davis J."/>
        </authorList>
    </citation>
    <scope>NUCLEOTIDE SEQUENCE</scope>
    <source>
        <strain evidence="2">G11</strain>
    </source>
</reference>
<feature type="compositionally biased region" description="Low complexity" evidence="1">
    <location>
        <begin position="108"/>
        <end position="120"/>
    </location>
</feature>
<comment type="caution">
    <text evidence="2">The sequence shown here is derived from an EMBL/GenBank/DDBJ whole genome shotgun (WGS) entry which is preliminary data.</text>
</comment>
<feature type="compositionally biased region" description="Basic and acidic residues" evidence="1">
    <location>
        <begin position="123"/>
        <end position="139"/>
    </location>
</feature>
<feature type="compositionally biased region" description="Polar residues" evidence="1">
    <location>
        <begin position="23"/>
        <end position="32"/>
    </location>
</feature>
<evidence type="ECO:0000313" key="3">
    <source>
        <dbReference type="Proteomes" id="UP000886653"/>
    </source>
</evidence>
<evidence type="ECO:0000256" key="1">
    <source>
        <dbReference type="SAM" id="MobiDB-lite"/>
    </source>
</evidence>
<sequence length="162" mass="17921">MNEPMSLTRSPLSTGLGGLSESMFVNSSSPSPKLTREELDRLRTALRTESALNFDFPRLYPNCTSPNTPHPGFRCLKLVKKSPRTSLLPQDDWLKLIDDQPDPEIGLNPQGNNPNPNPNQTEPVKDPVENQESQLERALADVPSLSHSHNQAACSSSHEKLL</sequence>
<protein>
    <submittedName>
        <fullName evidence="2">Uncharacterized protein</fullName>
    </submittedName>
</protein>
<gene>
    <name evidence="2" type="ORF">CROQUDRAFT_654528</name>
</gene>
<name>A0A9P6NKH5_9BASI</name>
<dbReference type="AlphaFoldDB" id="A0A9P6NKH5"/>
<feature type="region of interest" description="Disordered" evidence="1">
    <location>
        <begin position="1"/>
        <end position="36"/>
    </location>
</feature>
<feature type="compositionally biased region" description="Polar residues" evidence="1">
    <location>
        <begin position="1"/>
        <end position="13"/>
    </location>
</feature>
<dbReference type="Proteomes" id="UP000886653">
    <property type="component" value="Unassembled WGS sequence"/>
</dbReference>
<feature type="compositionally biased region" description="Polar residues" evidence="1">
    <location>
        <begin position="145"/>
        <end position="156"/>
    </location>
</feature>